<evidence type="ECO:0000256" key="2">
    <source>
        <dbReference type="SAM" id="Phobius"/>
    </source>
</evidence>
<keyword evidence="2" id="KW-0812">Transmembrane</keyword>
<dbReference type="Proteomes" id="UP001140453">
    <property type="component" value="Unassembled WGS sequence"/>
</dbReference>
<reference evidence="3" key="1">
    <citation type="submission" date="2022-10" db="EMBL/GenBank/DDBJ databases">
        <title>Tapping the CABI collections for fungal endophytes: first genome assemblies for Collariella, Neodidymelliopsis, Ascochyta clinopodiicola, Didymella pomorum, Didymosphaeria variabile, Neocosmospora piperis and Neocucurbitaria cava.</title>
        <authorList>
            <person name="Hill R."/>
        </authorList>
    </citation>
    <scope>NUCLEOTIDE SEQUENCE</scope>
    <source>
        <strain evidence="3">IMI 355082</strain>
    </source>
</reference>
<name>A0A9W9CTX1_9PEZI</name>
<feature type="transmembrane region" description="Helical" evidence="2">
    <location>
        <begin position="147"/>
        <end position="165"/>
    </location>
</feature>
<feature type="transmembrane region" description="Helical" evidence="2">
    <location>
        <begin position="196"/>
        <end position="215"/>
    </location>
</feature>
<proteinExistence type="predicted"/>
<feature type="transmembrane region" description="Helical" evidence="2">
    <location>
        <begin position="227"/>
        <end position="250"/>
    </location>
</feature>
<evidence type="ECO:0000313" key="4">
    <source>
        <dbReference type="Proteomes" id="UP001140453"/>
    </source>
</evidence>
<dbReference type="Pfam" id="PF10361">
    <property type="entry name" value="DUF2434"/>
    <property type="match status" value="1"/>
</dbReference>
<dbReference type="EMBL" id="JAPEVB010000005">
    <property type="protein sequence ID" value="KAJ4388065.1"/>
    <property type="molecule type" value="Genomic_DNA"/>
</dbReference>
<comment type="caution">
    <text evidence="3">The sequence shown here is derived from an EMBL/GenBank/DDBJ whole genome shotgun (WGS) entry which is preliminary data.</text>
</comment>
<feature type="region of interest" description="Disordered" evidence="1">
    <location>
        <begin position="385"/>
        <end position="454"/>
    </location>
</feature>
<organism evidence="3 4">
    <name type="scientific">Gnomoniopsis smithogilvyi</name>
    <dbReference type="NCBI Taxonomy" id="1191159"/>
    <lineage>
        <taxon>Eukaryota</taxon>
        <taxon>Fungi</taxon>
        <taxon>Dikarya</taxon>
        <taxon>Ascomycota</taxon>
        <taxon>Pezizomycotina</taxon>
        <taxon>Sordariomycetes</taxon>
        <taxon>Sordariomycetidae</taxon>
        <taxon>Diaporthales</taxon>
        <taxon>Gnomoniaceae</taxon>
        <taxon>Gnomoniopsis</taxon>
    </lineage>
</organism>
<keyword evidence="2" id="KW-0472">Membrane</keyword>
<keyword evidence="2" id="KW-1133">Transmembrane helix</keyword>
<evidence type="ECO:0000313" key="3">
    <source>
        <dbReference type="EMBL" id="KAJ4388065.1"/>
    </source>
</evidence>
<dbReference type="AlphaFoldDB" id="A0A9W9CTX1"/>
<keyword evidence="4" id="KW-1185">Reference proteome</keyword>
<feature type="transmembrane region" description="Helical" evidence="2">
    <location>
        <begin position="18"/>
        <end position="36"/>
    </location>
</feature>
<gene>
    <name evidence="3" type="ORF">N0V93_008670</name>
</gene>
<dbReference type="InterPro" id="IPR018830">
    <property type="entry name" value="DUF2434"/>
</dbReference>
<protein>
    <submittedName>
        <fullName evidence="3">Uncharacterized protein</fullName>
    </submittedName>
</protein>
<feature type="region of interest" description="Disordered" evidence="1">
    <location>
        <begin position="329"/>
        <end position="359"/>
    </location>
</feature>
<accession>A0A9W9CTX1</accession>
<dbReference type="OrthoDB" id="5308502at2759"/>
<feature type="transmembrane region" description="Helical" evidence="2">
    <location>
        <begin position="48"/>
        <end position="70"/>
    </location>
</feature>
<sequence length="454" mass="51960">MYLPTEKRFRPIGRRWQWYWMIMMCATAFISLIINIDVDRYYLPQIPIVITAFFWMLLNLCTMACVWEAVRHWGSWMERQYVDPDPFALAMDDKRAKFEFFVPLVFYLFWWLDFFMVVPRNWGNIELQRTPEQTATKAAPSATDDRFKAAAFMLFVCWLIIAYHLRHSIKHYRERNRGFINRAVGLIKFTPYRFQLIIPIALFVVAFQALSAWVFEYGVFAMHGDYVSLFVGGYGPSLLILLVQIVAGLVNPNEDKELIRQRRIRGAEHDRELGIAQKPAWWRRNQNETMRERIARNVREVGGGRATATNLEGMIENRVREAGSASNIEMGEMTSPTSTTGTRPAASPLTGRSDRIRSDRTMQQVAGLLFPGAENTGMTPERLTERTSYLSESGPPPPPYTGVTDGQQRGRPRSNESGGNNTQTRPLTAERSASANTTHSVAGPPQQIRSMLDV</sequence>
<feature type="transmembrane region" description="Helical" evidence="2">
    <location>
        <begin position="100"/>
        <end position="118"/>
    </location>
</feature>
<feature type="compositionally biased region" description="Polar residues" evidence="1">
    <location>
        <begin position="415"/>
        <end position="440"/>
    </location>
</feature>
<evidence type="ECO:0000256" key="1">
    <source>
        <dbReference type="SAM" id="MobiDB-lite"/>
    </source>
</evidence>